<keyword evidence="14" id="KW-0460">Magnesium</keyword>
<dbReference type="SMART" id="SM00316">
    <property type="entry name" value="S1"/>
    <property type="match status" value="1"/>
</dbReference>
<evidence type="ECO:0000256" key="9">
    <source>
        <dbReference type="ARBA" id="ARBA00022722"/>
    </source>
</evidence>
<dbReference type="InterPro" id="IPR004659">
    <property type="entry name" value="RNase_E/G"/>
</dbReference>
<evidence type="ECO:0000313" key="18">
    <source>
        <dbReference type="Proteomes" id="UP001243623"/>
    </source>
</evidence>
<evidence type="ECO:0000256" key="6">
    <source>
        <dbReference type="ARBA" id="ARBA00022552"/>
    </source>
</evidence>
<keyword evidence="5" id="KW-0963">Cytoplasm</keyword>
<evidence type="ECO:0000256" key="4">
    <source>
        <dbReference type="ARBA" id="ARBA00017719"/>
    </source>
</evidence>
<dbReference type="Proteomes" id="UP001243623">
    <property type="component" value="Chromosome"/>
</dbReference>
<dbReference type="PANTHER" id="PTHR30001:SF0">
    <property type="entry name" value="RIBONUCLEASE G"/>
    <property type="match status" value="1"/>
</dbReference>
<comment type="similarity">
    <text evidence="3">Belongs to the RNase E/G family. RNase G subfamily.</text>
</comment>
<reference evidence="17" key="1">
    <citation type="submission" date="2023-03" db="EMBL/GenBank/DDBJ databases">
        <title>Selenobaculum gbiensis gen. nov. sp. nov., a new bacterium isolated from the gut microbiota of IBD patient.</title>
        <authorList>
            <person name="Yeo S."/>
            <person name="Park H."/>
            <person name="Huh C.S."/>
        </authorList>
    </citation>
    <scope>NUCLEOTIDE SEQUENCE</scope>
    <source>
        <strain evidence="17">ICN-92133</strain>
    </source>
</reference>
<evidence type="ECO:0000256" key="7">
    <source>
        <dbReference type="ARBA" id="ARBA00022555"/>
    </source>
</evidence>
<comment type="cofactor">
    <cofactor evidence="1">
        <name>Mg(2+)</name>
        <dbReference type="ChEBI" id="CHEBI:18420"/>
    </cofactor>
</comment>
<dbReference type="InterPro" id="IPR003029">
    <property type="entry name" value="S1_domain"/>
</dbReference>
<evidence type="ECO:0000256" key="12">
    <source>
        <dbReference type="ARBA" id="ARBA00022759"/>
    </source>
</evidence>
<dbReference type="GO" id="GO:0016787">
    <property type="term" value="F:hydrolase activity"/>
    <property type="evidence" value="ECO:0007669"/>
    <property type="project" value="UniProtKB-KW"/>
</dbReference>
<evidence type="ECO:0000256" key="3">
    <source>
        <dbReference type="ARBA" id="ARBA00005663"/>
    </source>
</evidence>
<evidence type="ECO:0000256" key="11">
    <source>
        <dbReference type="ARBA" id="ARBA00022730"/>
    </source>
</evidence>
<keyword evidence="15" id="KW-0694">RNA-binding</keyword>
<dbReference type="GO" id="GO:0006364">
    <property type="term" value="P:rRNA processing"/>
    <property type="evidence" value="ECO:0007669"/>
    <property type="project" value="UniProtKB-KW"/>
</dbReference>
<organism evidence="17 18">
    <name type="scientific">Selenobaculum gibii</name>
    <dbReference type="NCBI Taxonomy" id="3054208"/>
    <lineage>
        <taxon>Bacteria</taxon>
        <taxon>Bacillati</taxon>
        <taxon>Bacillota</taxon>
        <taxon>Negativicutes</taxon>
        <taxon>Selenomonadales</taxon>
        <taxon>Selenomonadaceae</taxon>
        <taxon>Selenobaculum</taxon>
    </lineage>
</organism>
<keyword evidence="6" id="KW-0698">rRNA processing</keyword>
<keyword evidence="9" id="KW-0540">Nuclease</keyword>
<accession>A0A9Y2AJU5</accession>
<dbReference type="Gene3D" id="3.40.1260.20">
    <property type="entry name" value="Ribonuclease E, catalytic domain"/>
    <property type="match status" value="1"/>
</dbReference>
<dbReference type="EMBL" id="CP120678">
    <property type="protein sequence ID" value="WIW71411.1"/>
    <property type="molecule type" value="Genomic_DNA"/>
</dbReference>
<evidence type="ECO:0000256" key="14">
    <source>
        <dbReference type="ARBA" id="ARBA00022842"/>
    </source>
</evidence>
<dbReference type="GO" id="GO:0004519">
    <property type="term" value="F:endonuclease activity"/>
    <property type="evidence" value="ECO:0007669"/>
    <property type="project" value="UniProtKB-KW"/>
</dbReference>
<proteinExistence type="inferred from homology"/>
<dbReference type="GO" id="GO:0000049">
    <property type="term" value="F:tRNA binding"/>
    <property type="evidence" value="ECO:0007669"/>
    <property type="project" value="UniProtKB-KW"/>
</dbReference>
<dbReference type="SUPFAM" id="SSF50249">
    <property type="entry name" value="Nucleic acid-binding proteins"/>
    <property type="match status" value="1"/>
</dbReference>
<dbReference type="GO" id="GO:0019843">
    <property type="term" value="F:rRNA binding"/>
    <property type="evidence" value="ECO:0007669"/>
    <property type="project" value="UniProtKB-KW"/>
</dbReference>
<dbReference type="GO" id="GO:0008033">
    <property type="term" value="P:tRNA processing"/>
    <property type="evidence" value="ECO:0007669"/>
    <property type="project" value="UniProtKB-KW"/>
</dbReference>
<evidence type="ECO:0000256" key="10">
    <source>
        <dbReference type="ARBA" id="ARBA00022723"/>
    </source>
</evidence>
<dbReference type="InterPro" id="IPR019307">
    <property type="entry name" value="RNA-bd_AU-1/RNase_E/G"/>
</dbReference>
<dbReference type="Pfam" id="PF20833">
    <property type="entry name" value="RNase_E_G_Thio"/>
    <property type="match status" value="1"/>
</dbReference>
<evidence type="ECO:0000259" key="16">
    <source>
        <dbReference type="PROSITE" id="PS50126"/>
    </source>
</evidence>
<keyword evidence="13" id="KW-0378">Hydrolase</keyword>
<keyword evidence="18" id="KW-1185">Reference proteome</keyword>
<dbReference type="NCBIfam" id="TIGR00757">
    <property type="entry name" value="RNaseEG"/>
    <property type="match status" value="1"/>
</dbReference>
<evidence type="ECO:0000256" key="15">
    <source>
        <dbReference type="ARBA" id="ARBA00022884"/>
    </source>
</evidence>
<dbReference type="GO" id="GO:0046872">
    <property type="term" value="F:metal ion binding"/>
    <property type="evidence" value="ECO:0007669"/>
    <property type="project" value="UniProtKB-KW"/>
</dbReference>
<dbReference type="PANTHER" id="PTHR30001">
    <property type="entry name" value="RIBONUCLEASE"/>
    <property type="match status" value="1"/>
</dbReference>
<name>A0A9Y2AJU5_9FIRM</name>
<comment type="subcellular location">
    <subcellularLocation>
        <location evidence="2">Cytoplasm</location>
    </subcellularLocation>
</comment>
<dbReference type="Pfam" id="PF10150">
    <property type="entry name" value="RNase_E_G"/>
    <property type="match status" value="1"/>
</dbReference>
<dbReference type="GO" id="GO:0004540">
    <property type="term" value="F:RNA nuclease activity"/>
    <property type="evidence" value="ECO:0007669"/>
    <property type="project" value="InterPro"/>
</dbReference>
<evidence type="ECO:0000256" key="2">
    <source>
        <dbReference type="ARBA" id="ARBA00004496"/>
    </source>
</evidence>
<protein>
    <recommendedName>
        <fullName evidence="4">Ribonuclease G</fullName>
    </recommendedName>
</protein>
<evidence type="ECO:0000256" key="1">
    <source>
        <dbReference type="ARBA" id="ARBA00001946"/>
    </source>
</evidence>
<keyword evidence="8" id="KW-0819">tRNA processing</keyword>
<keyword evidence="12" id="KW-0255">Endonuclease</keyword>
<dbReference type="KEGG" id="sgbi:P3F81_03610"/>
<dbReference type="GO" id="GO:0005737">
    <property type="term" value="C:cytoplasm"/>
    <property type="evidence" value="ECO:0007669"/>
    <property type="project" value="UniProtKB-SubCell"/>
</dbReference>
<sequence>MKSIIVNVVPEETRMAILEENELMELSVERNLHDHIVGNIYKGRIQNVLPGMQAAFVDIGYEKNAFLYIGDGLPKDAVKSISKNETFHVGQNVLIQIVKDAIGTKGPRATTHLTLPGRYVVLMPTVDYIGISRRIEETDERERLKAVAEKICPSGMGMIVRTVAQGKSEEVLEKDIHYLANLWQSITARSRVSGALTLLYRDADLVIRIVRDYLSSDVEELIIDHQESYQRVCDLLQTTPELLEKVKLYTGREGVFKHYSINEEIEKMGKREVELKSGGSIVIDKTEALTVIDVNTGKFVGKTNLSDTVFQTNIEAAEEITKQIRLRDIGGIIIVDFIDMETEEQKQTILNVLEEKVKKDRTKTNIVDITSLGLVEMTRKKSRKSFEGMLYSTCPYCEGRGRVKSPETVSINISRGLRRIHKKKNASHAYLIQVHPQVAESLLETDILTRLKIELGCTIKIEALASLHPEVYSILQLDEL</sequence>
<dbReference type="RefSeq" id="WP_147667724.1">
    <property type="nucleotide sequence ID" value="NZ_CP120678.1"/>
</dbReference>
<feature type="domain" description="S1 motif" evidence="16">
    <location>
        <begin position="38"/>
        <end position="116"/>
    </location>
</feature>
<evidence type="ECO:0000313" key="17">
    <source>
        <dbReference type="EMBL" id="WIW71411.1"/>
    </source>
</evidence>
<dbReference type="InterPro" id="IPR012340">
    <property type="entry name" value="NA-bd_OB-fold"/>
</dbReference>
<keyword evidence="11" id="KW-0699">rRNA-binding</keyword>
<evidence type="ECO:0000256" key="8">
    <source>
        <dbReference type="ARBA" id="ARBA00022694"/>
    </source>
</evidence>
<dbReference type="PROSITE" id="PS50126">
    <property type="entry name" value="S1"/>
    <property type="match status" value="1"/>
</dbReference>
<dbReference type="AlphaFoldDB" id="A0A9Y2AJU5"/>
<dbReference type="InterPro" id="IPR048583">
    <property type="entry name" value="RNase_E_G_thioredoxin-like"/>
</dbReference>
<evidence type="ECO:0000256" key="13">
    <source>
        <dbReference type="ARBA" id="ARBA00022801"/>
    </source>
</evidence>
<keyword evidence="10" id="KW-0479">Metal-binding</keyword>
<dbReference type="CDD" id="cd04453">
    <property type="entry name" value="S1_RNase_E"/>
    <property type="match status" value="1"/>
</dbReference>
<evidence type="ECO:0000256" key="5">
    <source>
        <dbReference type="ARBA" id="ARBA00022490"/>
    </source>
</evidence>
<keyword evidence="7" id="KW-0820">tRNA-binding</keyword>
<gene>
    <name evidence="17" type="ORF">P3F81_03610</name>
</gene>
<dbReference type="Gene3D" id="2.40.50.140">
    <property type="entry name" value="Nucleic acid-binding proteins"/>
    <property type="match status" value="1"/>
</dbReference>